<protein>
    <submittedName>
        <fullName evidence="1">Uncharacterized protein</fullName>
    </submittedName>
</protein>
<dbReference type="RefSeq" id="YP_009623707.1">
    <property type="nucleotide sequence ID" value="NC_042116.1"/>
</dbReference>
<dbReference type="KEGG" id="vg:40100515"/>
<dbReference type="OrthoDB" id="21227at10239"/>
<reference evidence="2 4" key="3">
    <citation type="submission" date="2019-06" db="EMBL/GenBank/DDBJ databases">
        <authorList>
            <person name="Bower L."/>
            <person name="Leinonen R."/>
        </authorList>
    </citation>
    <scope>NUCLEOTIDE SEQUENCE [LARGE SCALE GENOMIC DNA]</scope>
</reference>
<dbReference type="Proteomes" id="UP000317227">
    <property type="component" value="Segment"/>
</dbReference>
<evidence type="ECO:0000313" key="4">
    <source>
        <dbReference type="Proteomes" id="UP000317227"/>
    </source>
</evidence>
<proteinExistence type="predicted"/>
<evidence type="ECO:0000313" key="2">
    <source>
        <dbReference type="EMBL" id="VUE36143.1"/>
    </source>
</evidence>
<gene>
    <name evidence="1" type="primary">g097</name>
</gene>
<evidence type="ECO:0000313" key="1">
    <source>
        <dbReference type="EMBL" id="SOK58374.1"/>
    </source>
</evidence>
<keyword evidence="3" id="KW-1185">Reference proteome</keyword>
<evidence type="ECO:0000313" key="3">
    <source>
        <dbReference type="Proteomes" id="UP000240931"/>
    </source>
</evidence>
<organism evidence="1 3">
    <name type="scientific">Yersinia phage fHe-Yen9-04</name>
    <dbReference type="NCBI Taxonomy" id="2052742"/>
    <lineage>
        <taxon>Viruses</taxon>
        <taxon>Duplodnaviria</taxon>
        <taxon>Heunggongvirae</taxon>
        <taxon>Uroviricota</taxon>
        <taxon>Caudoviricetes</taxon>
        <taxon>Eneladusvirus</taxon>
        <taxon>Eneladusvirus Yen904</taxon>
    </lineage>
</organism>
<sequence length="172" mass="19440">MLYCQPNSFYDEMLYISKANDKFLKKLSLPQYNISNSILMIEPISYIIKIVLNEPNFSGTGNIIALRTFGVNNSLTMTADCTYMSVYYAIVVNGTLLISKGSISDVYMNDDGDTIYTTSDGYGDEYHYSIQDIANAGNDLYALYAYVYYNDNIFRPDNLLAKIPVILLKNLV</sequence>
<reference evidence="3" key="2">
    <citation type="submission" date="2017-10" db="EMBL/GenBank/DDBJ databases">
        <authorList>
            <person name="Skurnik M."/>
        </authorList>
    </citation>
    <scope>NUCLEOTIDE SEQUENCE [LARGE SCALE GENOMIC DNA]</scope>
</reference>
<dbReference type="GeneID" id="40100515"/>
<reference evidence="1" key="1">
    <citation type="submission" date="2017-10" db="EMBL/GenBank/DDBJ databases">
        <authorList>
            <person name="Banno H."/>
            <person name="Chua N.-H."/>
        </authorList>
    </citation>
    <scope>NUCLEOTIDE SEQUENCE [LARGE SCALE GENOMIC DNA]</scope>
</reference>
<dbReference type="EMBL" id="LR596615">
    <property type="protein sequence ID" value="VUE36143.1"/>
    <property type="molecule type" value="Genomic_DNA"/>
</dbReference>
<name>A0A2C9CWJ4_9CAUD</name>
<accession>A0A2C9CWJ4</accession>
<dbReference type="Proteomes" id="UP000240931">
    <property type="component" value="Segment"/>
</dbReference>
<dbReference type="EMBL" id="LT960551">
    <property type="protein sequence ID" value="SOK58374.1"/>
    <property type="molecule type" value="Genomic_DNA"/>
</dbReference>